<dbReference type="InterPro" id="IPR004977">
    <property type="entry name" value="Ribosomal_eS25"/>
</dbReference>
<feature type="compositionally biased region" description="Basic residues" evidence="4">
    <location>
        <begin position="24"/>
        <end position="33"/>
    </location>
</feature>
<evidence type="ECO:0000256" key="2">
    <source>
        <dbReference type="ARBA" id="ARBA00022980"/>
    </source>
</evidence>
<reference evidence="5" key="1">
    <citation type="journal article" date="2015" name="Nature">
        <title>Complex archaea that bridge the gap between prokaryotes and eukaryotes.</title>
        <authorList>
            <person name="Spang A."/>
            <person name="Saw J.H."/>
            <person name="Jorgensen S.L."/>
            <person name="Zaremba-Niedzwiedzka K."/>
            <person name="Martijn J."/>
            <person name="Lind A.E."/>
            <person name="van Eijk R."/>
            <person name="Schleper C."/>
            <person name="Guy L."/>
            <person name="Ettema T.J."/>
        </authorList>
    </citation>
    <scope>NUCLEOTIDE SEQUENCE</scope>
</reference>
<keyword evidence="3" id="KW-0687">Ribonucleoprotein</keyword>
<dbReference type="Pfam" id="PF03297">
    <property type="entry name" value="Ribosomal_S25"/>
    <property type="match status" value="1"/>
</dbReference>
<evidence type="ECO:0000313" key="5">
    <source>
        <dbReference type="EMBL" id="KKL89220.1"/>
    </source>
</evidence>
<proteinExistence type="inferred from homology"/>
<feature type="compositionally biased region" description="Basic and acidic residues" evidence="4">
    <location>
        <begin position="12"/>
        <end position="22"/>
    </location>
</feature>
<evidence type="ECO:0008006" key="6">
    <source>
        <dbReference type="Google" id="ProtNLM"/>
    </source>
</evidence>
<evidence type="ECO:0000256" key="1">
    <source>
        <dbReference type="ARBA" id="ARBA00009106"/>
    </source>
</evidence>
<sequence>MGGAKKQSPAQTEKKQSSDASKKTGTKSKKGKKDNKGEERSVKAEIRVILTDEQAMKAIKSAKVITVQELARQTGVKISTANAYLKKSLQNGTVKKVGGHSGHHVYQPLSA</sequence>
<comment type="caution">
    <text evidence="5">The sequence shown here is derived from an EMBL/GenBank/DDBJ whole genome shotgun (WGS) entry which is preliminary data.</text>
</comment>
<feature type="compositionally biased region" description="Basic and acidic residues" evidence="4">
    <location>
        <begin position="34"/>
        <end position="44"/>
    </location>
</feature>
<accession>A0A0F9I5W9</accession>
<gene>
    <name evidence="5" type="ORF">LCGC14_1916870</name>
</gene>
<feature type="region of interest" description="Disordered" evidence="4">
    <location>
        <begin position="1"/>
        <end position="44"/>
    </location>
</feature>
<keyword evidence="2" id="KW-0689">Ribosomal protein</keyword>
<dbReference type="Gene3D" id="3.30.63.20">
    <property type="match status" value="1"/>
</dbReference>
<protein>
    <recommendedName>
        <fullName evidence="6">MarR family transcriptional regulator</fullName>
    </recommendedName>
</protein>
<organism evidence="5">
    <name type="scientific">marine sediment metagenome</name>
    <dbReference type="NCBI Taxonomy" id="412755"/>
    <lineage>
        <taxon>unclassified sequences</taxon>
        <taxon>metagenomes</taxon>
        <taxon>ecological metagenomes</taxon>
    </lineage>
</organism>
<evidence type="ECO:0000256" key="4">
    <source>
        <dbReference type="SAM" id="MobiDB-lite"/>
    </source>
</evidence>
<dbReference type="AlphaFoldDB" id="A0A0F9I5W9"/>
<comment type="similarity">
    <text evidence="1">Belongs to the eukaryotic ribosomal protein eS25 family.</text>
</comment>
<dbReference type="GO" id="GO:1990904">
    <property type="term" value="C:ribonucleoprotein complex"/>
    <property type="evidence" value="ECO:0007669"/>
    <property type="project" value="UniProtKB-KW"/>
</dbReference>
<name>A0A0F9I5W9_9ZZZZ</name>
<dbReference type="EMBL" id="LAZR01020347">
    <property type="protein sequence ID" value="KKL89220.1"/>
    <property type="molecule type" value="Genomic_DNA"/>
</dbReference>
<dbReference type="GO" id="GO:0005840">
    <property type="term" value="C:ribosome"/>
    <property type="evidence" value="ECO:0007669"/>
    <property type="project" value="UniProtKB-KW"/>
</dbReference>
<evidence type="ECO:0000256" key="3">
    <source>
        <dbReference type="ARBA" id="ARBA00023274"/>
    </source>
</evidence>